<keyword evidence="3" id="KW-1185">Reference proteome</keyword>
<evidence type="ECO:0000313" key="3">
    <source>
        <dbReference type="Proteomes" id="UP000241350"/>
    </source>
</evidence>
<proteinExistence type="predicted"/>
<evidence type="ECO:0000256" key="1">
    <source>
        <dbReference type="SAM" id="MobiDB-lite"/>
    </source>
</evidence>
<feature type="region of interest" description="Disordered" evidence="1">
    <location>
        <begin position="144"/>
        <end position="174"/>
    </location>
</feature>
<organism evidence="2 3">
    <name type="scientific">Streptomyces phage AbbeyMikolon</name>
    <dbReference type="NCBI Taxonomy" id="2059880"/>
    <lineage>
        <taxon>Viruses</taxon>
        <taxon>Duplodnaviria</taxon>
        <taxon>Heunggongvirae</taxon>
        <taxon>Uroviricota</taxon>
        <taxon>Caudoviricetes</taxon>
        <taxon>Abbeymikolonvirus</taxon>
        <taxon>Abbeymikolonvirus abbeymikolon</taxon>
    </lineage>
</organism>
<reference evidence="2 3" key="1">
    <citation type="submission" date="2017-11" db="EMBL/GenBank/DDBJ databases">
        <authorList>
            <person name="Mikolon A."/>
            <person name="Lin K.X."/>
            <person name="Rigg S.J."/>
            <person name="Wilson J.M."/>
            <person name="Nayek S."/>
            <person name="Hughes L.E."/>
            <person name="Garlena R.A."/>
            <person name="Russell D.A."/>
            <person name="Pope W.H."/>
            <person name="Jacobs-Sera D."/>
            <person name="Hendrix R.W."/>
            <person name="Hatfull G.F."/>
        </authorList>
    </citation>
    <scope>NUCLEOTIDE SEQUENCE [LARGE SCALE GENOMIC DNA]</scope>
</reference>
<protein>
    <submittedName>
        <fullName evidence="2">Uncharacterized protein</fullName>
    </submittedName>
</protein>
<dbReference type="EMBL" id="MG593800">
    <property type="protein sequence ID" value="AUG87119.1"/>
    <property type="molecule type" value="Genomic_DNA"/>
</dbReference>
<name>A0A2H5BLB1_9CAUD</name>
<evidence type="ECO:0000313" key="2">
    <source>
        <dbReference type="EMBL" id="AUG87119.1"/>
    </source>
</evidence>
<gene>
    <name evidence="2" type="ORF">SEA_ABBEYMIKOLON_48</name>
</gene>
<sequence>MSDARRLVDGIRSKYYPGSRPLTYCPPGLQDAVNKMLADMAAATGVPLALLRREPMLNINDITELEMTTQGGQRILVREVNGKVTLAVPNHTDAKLTLAELQALGEALVRIAQRGREGRDSLLEAAKAAEDSLWEGMGLSKSDSFRRTFGPKPAPKGGPVSSPGWETYSGKEFS</sequence>
<accession>A0A2H5BLB1</accession>
<dbReference type="Proteomes" id="UP000241350">
    <property type="component" value="Segment"/>
</dbReference>